<dbReference type="InterPro" id="IPR058240">
    <property type="entry name" value="rSAM_sf"/>
</dbReference>
<comment type="caution">
    <text evidence="6">The sequence shown here is derived from an EMBL/GenBank/DDBJ whole genome shotgun (WGS) entry which is preliminary data.</text>
</comment>
<dbReference type="InterPro" id="IPR040086">
    <property type="entry name" value="MJ0683-like"/>
</dbReference>
<dbReference type="PANTHER" id="PTHR43432:SF3">
    <property type="entry name" value="SLR0285 PROTEIN"/>
    <property type="match status" value="1"/>
</dbReference>
<sequence length="385" mass="43151">MRPKNPPDYPDDAIAEPVHHGRGALSNESSRFDSERRIRTTDGWETEASSTPSEDDELPPLRTTLTRDATRTILARNTSPDVPFDRSINPYRGCEHGCIYCFARPTHAYLGLSPGLDFETKILFKPDAAKLLTAELASPKYRPDVVAMGTNTDPYQPVEREMKITRQILRVLSDFNNPVGIVTKNHLVTRDIDILADMAKRNLAEVFLSVTTLDKDLARTMEPRASAPHRRIDAIRALNDAGVPVGVMTAPMIPGLNDHEMEAILEAAAEAGATRAGFTVLRLPLEIKELFEEWLRQHRPDRAERVLSLIRQIRGGALYQSSFGVRMKGEGPIAELLSARFGAAVKRLGLNRIRYRLDTLRFRVPEEARTALVDAKRDARQMKLL</sequence>
<dbReference type="SUPFAM" id="SSF102114">
    <property type="entry name" value="Radical SAM enzymes"/>
    <property type="match status" value="1"/>
</dbReference>
<proteinExistence type="predicted"/>
<dbReference type="SMART" id="SM00729">
    <property type="entry name" value="Elp3"/>
    <property type="match status" value="1"/>
</dbReference>
<dbReference type="InterPro" id="IPR007197">
    <property type="entry name" value="rSAM"/>
</dbReference>
<feature type="domain" description="Radical SAM core" evidence="5">
    <location>
        <begin position="80"/>
        <end position="317"/>
    </location>
</feature>
<dbReference type="Pfam" id="PF04055">
    <property type="entry name" value="Radical_SAM"/>
    <property type="match status" value="1"/>
</dbReference>
<dbReference type="PANTHER" id="PTHR43432">
    <property type="entry name" value="SLR0285 PROTEIN"/>
    <property type="match status" value="1"/>
</dbReference>
<dbReference type="GO" id="GO:0003824">
    <property type="term" value="F:catalytic activity"/>
    <property type="evidence" value="ECO:0007669"/>
    <property type="project" value="InterPro"/>
</dbReference>
<evidence type="ECO:0000313" key="7">
    <source>
        <dbReference type="Proteomes" id="UP000321058"/>
    </source>
</evidence>
<feature type="region of interest" description="Disordered" evidence="4">
    <location>
        <begin position="1"/>
        <end position="62"/>
    </location>
</feature>
<keyword evidence="2" id="KW-0408">Iron</keyword>
<dbReference type="Proteomes" id="UP000321058">
    <property type="component" value="Unassembled WGS sequence"/>
</dbReference>
<dbReference type="PROSITE" id="PS51918">
    <property type="entry name" value="RADICAL_SAM"/>
    <property type="match status" value="1"/>
</dbReference>
<dbReference type="AlphaFoldDB" id="A0A512NRD0"/>
<dbReference type="RefSeq" id="WP_147156792.1">
    <property type="nucleotide sequence ID" value="NZ_BKAJ01000228.1"/>
</dbReference>
<dbReference type="GO" id="GO:0046872">
    <property type="term" value="F:metal ion binding"/>
    <property type="evidence" value="ECO:0007669"/>
    <property type="project" value="UniProtKB-KW"/>
</dbReference>
<protein>
    <submittedName>
        <fullName evidence="6">Radical SAM protein</fullName>
    </submittedName>
</protein>
<dbReference type="NCBIfam" id="NF033668">
    <property type="entry name" value="rSAM_PA0069"/>
    <property type="match status" value="1"/>
</dbReference>
<dbReference type="OrthoDB" id="9785699at2"/>
<keyword evidence="1" id="KW-0479">Metal-binding</keyword>
<gene>
    <name evidence="6" type="ORF">RSO01_86610</name>
</gene>
<accession>A0A512NRD0</accession>
<keyword evidence="3" id="KW-0411">Iron-sulfur</keyword>
<reference evidence="6 7" key="1">
    <citation type="submission" date="2019-07" db="EMBL/GenBank/DDBJ databases">
        <title>Whole genome shotgun sequence of Reyranella soli NBRC 108950.</title>
        <authorList>
            <person name="Hosoyama A."/>
            <person name="Uohara A."/>
            <person name="Ohji S."/>
            <person name="Ichikawa N."/>
        </authorList>
    </citation>
    <scope>NUCLEOTIDE SEQUENCE [LARGE SCALE GENOMIC DNA]</scope>
    <source>
        <strain evidence="6 7">NBRC 108950</strain>
    </source>
</reference>
<dbReference type="EMBL" id="BKAJ01000228">
    <property type="protein sequence ID" value="GEP61495.1"/>
    <property type="molecule type" value="Genomic_DNA"/>
</dbReference>
<evidence type="ECO:0000256" key="3">
    <source>
        <dbReference type="ARBA" id="ARBA00023014"/>
    </source>
</evidence>
<evidence type="ECO:0000256" key="4">
    <source>
        <dbReference type="SAM" id="MobiDB-lite"/>
    </source>
</evidence>
<dbReference type="SFLD" id="SFLDS00029">
    <property type="entry name" value="Radical_SAM"/>
    <property type="match status" value="1"/>
</dbReference>
<keyword evidence="7" id="KW-1185">Reference proteome</keyword>
<dbReference type="SFLD" id="SFLDG01084">
    <property type="entry name" value="Uncharacterised_Radical_SAM_Su"/>
    <property type="match status" value="1"/>
</dbReference>
<evidence type="ECO:0000256" key="1">
    <source>
        <dbReference type="ARBA" id="ARBA00022723"/>
    </source>
</evidence>
<organism evidence="6 7">
    <name type="scientific">Reyranella soli</name>
    <dbReference type="NCBI Taxonomy" id="1230389"/>
    <lineage>
        <taxon>Bacteria</taxon>
        <taxon>Pseudomonadati</taxon>
        <taxon>Pseudomonadota</taxon>
        <taxon>Alphaproteobacteria</taxon>
        <taxon>Hyphomicrobiales</taxon>
        <taxon>Reyranellaceae</taxon>
        <taxon>Reyranella</taxon>
    </lineage>
</organism>
<dbReference type="CDD" id="cd01335">
    <property type="entry name" value="Radical_SAM"/>
    <property type="match status" value="1"/>
</dbReference>
<dbReference type="GO" id="GO:0051536">
    <property type="term" value="F:iron-sulfur cluster binding"/>
    <property type="evidence" value="ECO:0007669"/>
    <property type="project" value="UniProtKB-KW"/>
</dbReference>
<dbReference type="InterPro" id="IPR006638">
    <property type="entry name" value="Elp3/MiaA/NifB-like_rSAM"/>
</dbReference>
<feature type="compositionally biased region" description="Basic and acidic residues" evidence="4">
    <location>
        <begin position="30"/>
        <end position="42"/>
    </location>
</feature>
<dbReference type="Gene3D" id="3.80.30.30">
    <property type="match status" value="1"/>
</dbReference>
<evidence type="ECO:0000259" key="5">
    <source>
        <dbReference type="PROSITE" id="PS51918"/>
    </source>
</evidence>
<evidence type="ECO:0000313" key="6">
    <source>
        <dbReference type="EMBL" id="GEP61495.1"/>
    </source>
</evidence>
<name>A0A512NRD0_9HYPH</name>
<evidence type="ECO:0000256" key="2">
    <source>
        <dbReference type="ARBA" id="ARBA00023004"/>
    </source>
</evidence>